<dbReference type="EMBL" id="NKXS01001705">
    <property type="protein sequence ID" value="PIN17259.1"/>
    <property type="molecule type" value="Genomic_DNA"/>
</dbReference>
<organism evidence="3 4">
    <name type="scientific">Handroanthus impetiginosus</name>
    <dbReference type="NCBI Taxonomy" id="429701"/>
    <lineage>
        <taxon>Eukaryota</taxon>
        <taxon>Viridiplantae</taxon>
        <taxon>Streptophyta</taxon>
        <taxon>Embryophyta</taxon>
        <taxon>Tracheophyta</taxon>
        <taxon>Spermatophyta</taxon>
        <taxon>Magnoliopsida</taxon>
        <taxon>eudicotyledons</taxon>
        <taxon>Gunneridae</taxon>
        <taxon>Pentapetalae</taxon>
        <taxon>asterids</taxon>
        <taxon>lamiids</taxon>
        <taxon>Lamiales</taxon>
        <taxon>Bignoniaceae</taxon>
        <taxon>Crescentiina</taxon>
        <taxon>Tabebuia alliance</taxon>
        <taxon>Handroanthus</taxon>
    </lineage>
</organism>
<dbReference type="PANTHER" id="PTHR33179">
    <property type="entry name" value="VQ MOTIF-CONTAINING PROTEIN"/>
    <property type="match status" value="1"/>
</dbReference>
<evidence type="ECO:0000313" key="3">
    <source>
        <dbReference type="EMBL" id="PIN17259.1"/>
    </source>
</evidence>
<feature type="compositionally biased region" description="Polar residues" evidence="1">
    <location>
        <begin position="38"/>
        <end position="49"/>
    </location>
</feature>
<protein>
    <recommendedName>
        <fullName evidence="2">VQ domain-containing protein</fullName>
    </recommendedName>
</protein>
<name>A0A2G9HI78_9LAMI</name>
<evidence type="ECO:0000256" key="1">
    <source>
        <dbReference type="SAM" id="MobiDB-lite"/>
    </source>
</evidence>
<dbReference type="InterPro" id="IPR008889">
    <property type="entry name" value="VQ"/>
</dbReference>
<feature type="domain" description="VQ" evidence="2">
    <location>
        <begin position="70"/>
        <end position="97"/>
    </location>
</feature>
<comment type="caution">
    <text evidence="3">The sequence shown here is derived from an EMBL/GenBank/DDBJ whole genome shotgun (WGS) entry which is preliminary data.</text>
</comment>
<reference evidence="4" key="1">
    <citation type="journal article" date="2018" name="Gigascience">
        <title>Genome assembly of the Pink Ipe (Handroanthus impetiginosus, Bignoniaceae), a highly valued, ecologically keystone Neotropical timber forest tree.</title>
        <authorList>
            <person name="Silva-Junior O.B."/>
            <person name="Grattapaglia D."/>
            <person name="Novaes E."/>
            <person name="Collevatti R.G."/>
        </authorList>
    </citation>
    <scope>NUCLEOTIDE SEQUENCE [LARGE SCALE GENOMIC DNA]</scope>
    <source>
        <strain evidence="4">cv. UFG-1</strain>
    </source>
</reference>
<sequence>MQSPDEWSENYHENIMSEFNSLDDLTFDHVPTMCTNSSPEAASMSTNEGSLIPKGNIGKPIRRRSRASTRAPTTLLNANASNFRALVQQFTGCHSPPLPFGAYKGPINLNFAKYKNYCSGKPRAQQQKQQEIRNLHEESDQSIFSFGSYTNINAAVTPTTSTITTTLPYSTDHIDHGLFVSTDIYPPTDYPLTFDDFEMEDTFPSEELSGSSGDYSALAGTRYDDLWGH</sequence>
<evidence type="ECO:0000259" key="2">
    <source>
        <dbReference type="Pfam" id="PF05678"/>
    </source>
</evidence>
<feature type="region of interest" description="Disordered" evidence="1">
    <location>
        <begin position="38"/>
        <end position="69"/>
    </location>
</feature>
<proteinExistence type="predicted"/>
<dbReference type="OrthoDB" id="914198at2759"/>
<gene>
    <name evidence="3" type="ORF">CDL12_10081</name>
</gene>
<dbReference type="STRING" id="429701.A0A2G9HI78"/>
<dbReference type="Proteomes" id="UP000231279">
    <property type="component" value="Unassembled WGS sequence"/>
</dbReference>
<dbReference type="Pfam" id="PF05678">
    <property type="entry name" value="VQ"/>
    <property type="match status" value="1"/>
</dbReference>
<keyword evidence="4" id="KW-1185">Reference proteome</keyword>
<dbReference type="AlphaFoldDB" id="A0A2G9HI78"/>
<dbReference type="InterPro" id="IPR039609">
    <property type="entry name" value="VQ_15/22"/>
</dbReference>
<evidence type="ECO:0000313" key="4">
    <source>
        <dbReference type="Proteomes" id="UP000231279"/>
    </source>
</evidence>
<accession>A0A2G9HI78</accession>
<dbReference type="PANTHER" id="PTHR33179:SF29">
    <property type="entry name" value="OS06G0666400 PROTEIN"/>
    <property type="match status" value="1"/>
</dbReference>